<evidence type="ECO:0000313" key="3">
    <source>
        <dbReference type="Proteomes" id="UP000321934"/>
    </source>
</evidence>
<proteinExistence type="predicted"/>
<sequence>MSELIKTHLGKKELDRQAISKIANLLTLLIKEDREQQKQSNSHRKLKQNQSNDLCSSYEKQSTKSKSK</sequence>
<feature type="region of interest" description="Disordered" evidence="1">
    <location>
        <begin position="34"/>
        <end position="68"/>
    </location>
</feature>
<evidence type="ECO:0000256" key="1">
    <source>
        <dbReference type="SAM" id="MobiDB-lite"/>
    </source>
</evidence>
<accession>A0A5B8XDP2</accession>
<dbReference type="AlphaFoldDB" id="A0A5B8XDP2"/>
<evidence type="ECO:0000313" key="2">
    <source>
        <dbReference type="EMBL" id="QED22995.1"/>
    </source>
</evidence>
<keyword evidence="3" id="KW-1185">Reference proteome</keyword>
<organism evidence="2 3">
    <name type="scientific">Candidatus Deianiraea vastatrix</name>
    <dbReference type="NCBI Taxonomy" id="2163644"/>
    <lineage>
        <taxon>Bacteria</taxon>
        <taxon>Pseudomonadati</taxon>
        <taxon>Pseudomonadota</taxon>
        <taxon>Alphaproteobacteria</taxon>
        <taxon>Rickettsiales</taxon>
        <taxon>Candidatus Deianiraeaceae</taxon>
        <taxon>Candidatus Deianiraea</taxon>
    </lineage>
</organism>
<dbReference type="EMBL" id="CP029077">
    <property type="protein sequence ID" value="QED22995.1"/>
    <property type="molecule type" value="Genomic_DNA"/>
</dbReference>
<gene>
    <name evidence="2" type="ORF">Deia_00187</name>
</gene>
<protein>
    <recommendedName>
        <fullName evidence="4">Transposase</fullName>
    </recommendedName>
</protein>
<name>A0A5B8XDP2_9RICK</name>
<dbReference type="RefSeq" id="WP_161982769.1">
    <property type="nucleotide sequence ID" value="NZ_CP029077.1"/>
</dbReference>
<evidence type="ECO:0008006" key="4">
    <source>
        <dbReference type="Google" id="ProtNLM"/>
    </source>
</evidence>
<feature type="compositionally biased region" description="Polar residues" evidence="1">
    <location>
        <begin position="48"/>
        <end position="60"/>
    </location>
</feature>
<reference evidence="2 3" key="1">
    <citation type="journal article" date="2019" name="ISME J.">
        <title>Deianiraea, an extracellular bacterium associated with the ciliate Paramecium, suggests an alternative scenario for the evolution of Rickettsiales.</title>
        <authorList>
            <person name="Castelli M."/>
            <person name="Sabaneyeva E."/>
            <person name="Lanzoni O."/>
            <person name="Lebedeva N."/>
            <person name="Floriano A.M."/>
            <person name="Gaiarsa S."/>
            <person name="Benken K."/>
            <person name="Modeo L."/>
            <person name="Bandi C."/>
            <person name="Potekhin A."/>
            <person name="Sassera D."/>
            <person name="Petroni G."/>
        </authorList>
    </citation>
    <scope>NUCLEOTIDE SEQUENCE [LARGE SCALE GENOMIC DNA]</scope>
    <source>
        <strain evidence="2">CyL4-1</strain>
    </source>
</reference>
<dbReference type="Proteomes" id="UP000321934">
    <property type="component" value="Chromosome"/>
</dbReference>